<organism evidence="2 3">
    <name type="scientific">Periconia macrospinosa</name>
    <dbReference type="NCBI Taxonomy" id="97972"/>
    <lineage>
        <taxon>Eukaryota</taxon>
        <taxon>Fungi</taxon>
        <taxon>Dikarya</taxon>
        <taxon>Ascomycota</taxon>
        <taxon>Pezizomycotina</taxon>
        <taxon>Dothideomycetes</taxon>
        <taxon>Pleosporomycetidae</taxon>
        <taxon>Pleosporales</taxon>
        <taxon>Massarineae</taxon>
        <taxon>Periconiaceae</taxon>
        <taxon>Periconia</taxon>
    </lineage>
</organism>
<sequence length="414" mass="47107">MTNNLFRQAGIGALAYVATDNTCSLLRCTFQVKFKDSLHATFSLQHTPHVYGFIDAQPFLLLYDADNLVPGTTTCMTAKRTLALTELSHIARNQAPEVRALSLKLKKPCAILCPNVSGSIAPQPSHEVHFCQLVDLTKALEITILFDWKWFQPKQIGQFLTIVSQPERFSGFPIDEKNLKGRRLEDWSVFSPTEQYLVESNEPPSYVDASRKRARHISHSPPLSPPPKRVWYVPEGSPTEKATTISSPSRPPSSTVDESTHTHPSRRLRSSLRAFLSARASAYCEKKITTICEDALYDAQYLRNAADDEFIETIEDQKLDIQSRKYDALEELQADIDQMVDEKFQELDATVADYMEEAGEQVERAINDKLDRYLNRSWVPDVASCAVEPSLGKVKREGRTARDWKRNRFRRRVR</sequence>
<proteinExistence type="predicted"/>
<protein>
    <submittedName>
        <fullName evidence="2">Uncharacterized protein</fullName>
    </submittedName>
</protein>
<feature type="region of interest" description="Disordered" evidence="1">
    <location>
        <begin position="201"/>
        <end position="268"/>
    </location>
</feature>
<evidence type="ECO:0000313" key="2">
    <source>
        <dbReference type="EMBL" id="PVH98324.1"/>
    </source>
</evidence>
<evidence type="ECO:0000256" key="1">
    <source>
        <dbReference type="SAM" id="MobiDB-lite"/>
    </source>
</evidence>
<reference evidence="2 3" key="1">
    <citation type="journal article" date="2018" name="Sci. Rep.">
        <title>Comparative genomics provides insights into the lifestyle and reveals functional heterogeneity of dark septate endophytic fungi.</title>
        <authorList>
            <person name="Knapp D.G."/>
            <person name="Nemeth J.B."/>
            <person name="Barry K."/>
            <person name="Hainaut M."/>
            <person name="Henrissat B."/>
            <person name="Johnson J."/>
            <person name="Kuo A."/>
            <person name="Lim J.H.P."/>
            <person name="Lipzen A."/>
            <person name="Nolan M."/>
            <person name="Ohm R.A."/>
            <person name="Tamas L."/>
            <person name="Grigoriev I.V."/>
            <person name="Spatafora J.W."/>
            <person name="Nagy L.G."/>
            <person name="Kovacs G.M."/>
        </authorList>
    </citation>
    <scope>NUCLEOTIDE SEQUENCE [LARGE SCALE GENOMIC DNA]</scope>
    <source>
        <strain evidence="2 3">DSE2036</strain>
    </source>
</reference>
<evidence type="ECO:0000313" key="3">
    <source>
        <dbReference type="Proteomes" id="UP000244855"/>
    </source>
</evidence>
<dbReference type="OrthoDB" id="3737134at2759"/>
<dbReference type="EMBL" id="KZ805416">
    <property type="protein sequence ID" value="PVH98324.1"/>
    <property type="molecule type" value="Genomic_DNA"/>
</dbReference>
<dbReference type="AlphaFoldDB" id="A0A2V1DMF7"/>
<keyword evidence="3" id="KW-1185">Reference proteome</keyword>
<name>A0A2V1DMF7_9PLEO</name>
<gene>
    <name evidence="2" type="ORF">DM02DRAFT_596174</name>
</gene>
<accession>A0A2V1DMF7</accession>
<dbReference type="Proteomes" id="UP000244855">
    <property type="component" value="Unassembled WGS sequence"/>
</dbReference>